<name>A0A6A0A3H5_HAELA</name>
<protein>
    <recommendedName>
        <fullName evidence="3">WD_REPEATS_REGION domain-containing protein</fullName>
    </recommendedName>
</protein>
<comment type="caution">
    <text evidence="1">The sequence shown here is derived from an EMBL/GenBank/DDBJ whole genome shotgun (WGS) entry which is preliminary data.</text>
</comment>
<gene>
    <name evidence="1" type="ORF">HaLaN_24532</name>
</gene>
<sequence>MQVYSTNIVWAVAPGGRRIAGQAARSAGLQIITLNPAGVQATPQVMVPIPGSITSLSFSPDGLSLSAVIGLR</sequence>
<evidence type="ECO:0008006" key="3">
    <source>
        <dbReference type="Google" id="ProtNLM"/>
    </source>
</evidence>
<accession>A0A6A0A3H5</accession>
<keyword evidence="2" id="KW-1185">Reference proteome</keyword>
<evidence type="ECO:0000313" key="1">
    <source>
        <dbReference type="EMBL" id="GFH26388.1"/>
    </source>
</evidence>
<dbReference type="EMBL" id="BLLF01003114">
    <property type="protein sequence ID" value="GFH26388.1"/>
    <property type="molecule type" value="Genomic_DNA"/>
</dbReference>
<proteinExistence type="predicted"/>
<reference evidence="1 2" key="1">
    <citation type="submission" date="2020-02" db="EMBL/GenBank/DDBJ databases">
        <title>Draft genome sequence of Haematococcus lacustris strain NIES-144.</title>
        <authorList>
            <person name="Morimoto D."/>
            <person name="Nakagawa S."/>
            <person name="Yoshida T."/>
            <person name="Sawayama S."/>
        </authorList>
    </citation>
    <scope>NUCLEOTIDE SEQUENCE [LARGE SCALE GENOMIC DNA]</scope>
    <source>
        <strain evidence="1 2">NIES-144</strain>
    </source>
</reference>
<dbReference type="Proteomes" id="UP000485058">
    <property type="component" value="Unassembled WGS sequence"/>
</dbReference>
<organism evidence="1 2">
    <name type="scientific">Haematococcus lacustris</name>
    <name type="common">Green alga</name>
    <name type="synonym">Haematococcus pluvialis</name>
    <dbReference type="NCBI Taxonomy" id="44745"/>
    <lineage>
        <taxon>Eukaryota</taxon>
        <taxon>Viridiplantae</taxon>
        <taxon>Chlorophyta</taxon>
        <taxon>core chlorophytes</taxon>
        <taxon>Chlorophyceae</taxon>
        <taxon>CS clade</taxon>
        <taxon>Chlamydomonadales</taxon>
        <taxon>Haematococcaceae</taxon>
        <taxon>Haematococcus</taxon>
    </lineage>
</organism>
<evidence type="ECO:0000313" key="2">
    <source>
        <dbReference type="Proteomes" id="UP000485058"/>
    </source>
</evidence>
<dbReference type="AlphaFoldDB" id="A0A6A0A3H5"/>